<dbReference type="EMBL" id="JFZT01000044">
    <property type="protein sequence ID" value="EZQ04860.1"/>
    <property type="molecule type" value="Genomic_DNA"/>
</dbReference>
<keyword evidence="1" id="KW-1133">Transmembrane helix</keyword>
<dbReference type="OrthoDB" id="60696at2157"/>
<proteinExistence type="predicted"/>
<keyword evidence="1" id="KW-0472">Membrane</keyword>
<accession>A0A031LN77</accession>
<keyword evidence="3" id="KW-1185">Reference proteome</keyword>
<feature type="transmembrane region" description="Helical" evidence="1">
    <location>
        <begin position="160"/>
        <end position="180"/>
    </location>
</feature>
<dbReference type="RefSeq" id="WP_048099782.1">
    <property type="nucleotide sequence ID" value="NZ_JFZT01000044.1"/>
</dbReference>
<dbReference type="PROSITE" id="PS00430">
    <property type="entry name" value="TONB_DEPENDENT_REC_1"/>
    <property type="match status" value="1"/>
</dbReference>
<reference evidence="2 3" key="1">
    <citation type="submission" date="2014-03" db="EMBL/GenBank/DDBJ databases">
        <title>Draft genome sequence of the novel thermoacidophilic archaea Acidianus copahuensis ALE1 strain, isolated from Copahue volcanic area in Neuquen Argentina.</title>
        <authorList>
            <person name="Urbieta M.S."/>
            <person name="Rascovan N."/>
            <person name="Castro C."/>
            <person name="Revale S."/>
            <person name="Giaveno M.A."/>
            <person name="Vazquez M.P."/>
            <person name="Donati E.R."/>
        </authorList>
    </citation>
    <scope>NUCLEOTIDE SEQUENCE [LARGE SCALE GENOMIC DNA]</scope>
    <source>
        <strain evidence="2 3">ALE1</strain>
    </source>
</reference>
<evidence type="ECO:0000313" key="2">
    <source>
        <dbReference type="EMBL" id="EZQ04860.1"/>
    </source>
</evidence>
<dbReference type="InterPro" id="IPR010916">
    <property type="entry name" value="TonB_box_CS"/>
</dbReference>
<comment type="caution">
    <text evidence="2">The sequence shown here is derived from an EMBL/GenBank/DDBJ whole genome shotgun (WGS) entry which is preliminary data.</text>
</comment>
<dbReference type="AlphaFoldDB" id="A0A031LN77"/>
<keyword evidence="1" id="KW-0812">Transmembrane</keyword>
<sequence>MLEKVLEAFKYSLKYEKSILRRYLILGSFDGILLTMGIVVSALATNLSVRDTNLATISGITAVAISSAWNSLVVEAKEKIEEYNELQRQMMRSLKGTIYDYGTKATIFLSTITHGSSPFLGIILLLSYDYSRNLGIIIGISMIVLFLLGLSYEGSFKEKVLSGLLILIAGVITAVITVILNT</sequence>
<feature type="transmembrane region" description="Helical" evidence="1">
    <location>
        <begin position="134"/>
        <end position="153"/>
    </location>
</feature>
<gene>
    <name evidence="2" type="ORF">CM19_07715</name>
</gene>
<protein>
    <submittedName>
        <fullName evidence="2">Membrane protein</fullName>
    </submittedName>
</protein>
<name>A0A031LN77_9CREN</name>
<dbReference type="Proteomes" id="UP000024332">
    <property type="component" value="Unassembled WGS sequence"/>
</dbReference>
<feature type="transmembrane region" description="Helical" evidence="1">
    <location>
        <begin position="105"/>
        <end position="128"/>
    </location>
</feature>
<evidence type="ECO:0000313" key="3">
    <source>
        <dbReference type="Proteomes" id="UP000024332"/>
    </source>
</evidence>
<feature type="transmembrane region" description="Helical" evidence="1">
    <location>
        <begin position="23"/>
        <end position="43"/>
    </location>
</feature>
<organism evidence="2 3">
    <name type="scientific">Candidatus Acidianus copahuensis</name>
    <dbReference type="NCBI Taxonomy" id="1160895"/>
    <lineage>
        <taxon>Archaea</taxon>
        <taxon>Thermoproteota</taxon>
        <taxon>Thermoprotei</taxon>
        <taxon>Sulfolobales</taxon>
        <taxon>Sulfolobaceae</taxon>
        <taxon>Acidianus</taxon>
    </lineage>
</organism>
<dbReference type="STRING" id="1160895.CM19_07715"/>
<evidence type="ECO:0000256" key="1">
    <source>
        <dbReference type="SAM" id="Phobius"/>
    </source>
</evidence>